<dbReference type="InterPro" id="IPR001680">
    <property type="entry name" value="WD40_rpt"/>
</dbReference>
<keyword evidence="7" id="KW-0539">Nucleus</keyword>
<accession>A0A7S4C272</accession>
<proteinExistence type="inferred from homology"/>
<evidence type="ECO:0000256" key="2">
    <source>
        <dbReference type="ARBA" id="ARBA00010102"/>
    </source>
</evidence>
<dbReference type="GO" id="GO:0034198">
    <property type="term" value="P:cellular response to amino acid starvation"/>
    <property type="evidence" value="ECO:0007669"/>
    <property type="project" value="TreeGrafter"/>
</dbReference>
<comment type="subcellular location">
    <subcellularLocation>
        <location evidence="1">Nucleus envelope</location>
    </subcellularLocation>
</comment>
<keyword evidence="5" id="KW-0677">Repeat</keyword>
<evidence type="ECO:0000256" key="3">
    <source>
        <dbReference type="ARBA" id="ARBA00022448"/>
    </source>
</evidence>
<dbReference type="GO" id="GO:1904263">
    <property type="term" value="P:positive regulation of TORC1 signaling"/>
    <property type="evidence" value="ECO:0007669"/>
    <property type="project" value="TreeGrafter"/>
</dbReference>
<dbReference type="GO" id="GO:0035859">
    <property type="term" value="C:Seh1-associated complex"/>
    <property type="evidence" value="ECO:0007669"/>
    <property type="project" value="TreeGrafter"/>
</dbReference>
<dbReference type="InterPro" id="IPR036322">
    <property type="entry name" value="WD40_repeat_dom_sf"/>
</dbReference>
<evidence type="ECO:0000256" key="7">
    <source>
        <dbReference type="ARBA" id="ARBA00023242"/>
    </source>
</evidence>
<evidence type="ECO:0000256" key="6">
    <source>
        <dbReference type="ARBA" id="ARBA00022927"/>
    </source>
</evidence>
<reference evidence="8" key="1">
    <citation type="submission" date="2021-01" db="EMBL/GenBank/DDBJ databases">
        <authorList>
            <person name="Corre E."/>
            <person name="Pelletier E."/>
            <person name="Niang G."/>
            <person name="Scheremetjew M."/>
            <person name="Finn R."/>
            <person name="Kale V."/>
            <person name="Holt S."/>
            <person name="Cochrane G."/>
            <person name="Meng A."/>
            <person name="Brown T."/>
            <person name="Cohen L."/>
        </authorList>
    </citation>
    <scope>NUCLEOTIDE SEQUENCE</scope>
    <source>
        <strain evidence="8">CCMP645</strain>
    </source>
</reference>
<dbReference type="SMART" id="SM00320">
    <property type="entry name" value="WD40"/>
    <property type="match status" value="5"/>
</dbReference>
<keyword evidence="4" id="KW-0853">WD repeat</keyword>
<dbReference type="Pfam" id="PF00400">
    <property type="entry name" value="WD40"/>
    <property type="match status" value="3"/>
</dbReference>
<organism evidence="8">
    <name type="scientific">Chrysotila carterae</name>
    <name type="common">Marine alga</name>
    <name type="synonym">Syracosphaera carterae</name>
    <dbReference type="NCBI Taxonomy" id="13221"/>
    <lineage>
        <taxon>Eukaryota</taxon>
        <taxon>Haptista</taxon>
        <taxon>Haptophyta</taxon>
        <taxon>Prymnesiophyceae</taxon>
        <taxon>Isochrysidales</taxon>
        <taxon>Isochrysidaceae</taxon>
        <taxon>Chrysotila</taxon>
    </lineage>
</organism>
<dbReference type="InterPro" id="IPR015943">
    <property type="entry name" value="WD40/YVTN_repeat-like_dom_sf"/>
</dbReference>
<sequence>MEVLDLAHDYYGARVAMSSSDQMIRVYNEQGCKTAEWKAHLGSIWRVVWAHPEFGSVIGSCSFDRKVCIWEELADAEEVGTQPKGGWRLQAELQEARDTVHDLKFAPKHLGLRLASASADKFVRVYEAADIMDLSSWELTQQFEPDGAKHAPQCVAWCPSAASPMTLVVGMADGAVLIWRFSDKANAWQNALALEAAELSRPRMAHLDCVHDVSWAADVGRSYHLIATASRDKSAKLWHLKESDLGDSLHATCACELAHSSQVWRVEWNVCGSLLAASVDEGRVHVYKLDAKGEWSRAWSTHPK</sequence>
<comment type="similarity">
    <text evidence="2">Belongs to the WD repeat SEC13 family.</text>
</comment>
<evidence type="ECO:0008006" key="9">
    <source>
        <dbReference type="Google" id="ProtNLM"/>
    </source>
</evidence>
<dbReference type="PANTHER" id="PTHR11024">
    <property type="entry name" value="NUCLEAR PORE COMPLEX PROTEIN SEC13 / SEH1 FAMILY MEMBER"/>
    <property type="match status" value="1"/>
</dbReference>
<evidence type="ECO:0000313" key="8">
    <source>
        <dbReference type="EMBL" id="CAE0784675.1"/>
    </source>
</evidence>
<name>A0A7S4C272_CHRCT</name>
<protein>
    <recommendedName>
        <fullName evidence="9">Cytosolic iron-sulfur protein assembly protein CIAO1 homolog</fullName>
    </recommendedName>
</protein>
<evidence type="ECO:0000256" key="4">
    <source>
        <dbReference type="ARBA" id="ARBA00022574"/>
    </source>
</evidence>
<evidence type="ECO:0000256" key="1">
    <source>
        <dbReference type="ARBA" id="ARBA00004259"/>
    </source>
</evidence>
<dbReference type="Gene3D" id="2.130.10.10">
    <property type="entry name" value="YVTN repeat-like/Quinoprotein amine dehydrogenase"/>
    <property type="match status" value="1"/>
</dbReference>
<keyword evidence="3" id="KW-0813">Transport</keyword>
<dbReference type="PANTHER" id="PTHR11024:SF3">
    <property type="entry name" value="NUCLEOPORIN SEH1"/>
    <property type="match status" value="1"/>
</dbReference>
<evidence type="ECO:0000256" key="5">
    <source>
        <dbReference type="ARBA" id="ARBA00022737"/>
    </source>
</evidence>
<dbReference type="GO" id="GO:0005198">
    <property type="term" value="F:structural molecule activity"/>
    <property type="evidence" value="ECO:0007669"/>
    <property type="project" value="InterPro"/>
</dbReference>
<dbReference type="GO" id="GO:0015031">
    <property type="term" value="P:protein transport"/>
    <property type="evidence" value="ECO:0007669"/>
    <property type="project" value="UniProtKB-KW"/>
</dbReference>
<dbReference type="InterPro" id="IPR037363">
    <property type="entry name" value="Sec13/Seh1_fam"/>
</dbReference>
<keyword evidence="6" id="KW-0653">Protein transport</keyword>
<dbReference type="SUPFAM" id="SSF50978">
    <property type="entry name" value="WD40 repeat-like"/>
    <property type="match status" value="1"/>
</dbReference>
<dbReference type="EMBL" id="HBIZ01059756">
    <property type="protein sequence ID" value="CAE0784675.1"/>
    <property type="molecule type" value="Transcribed_RNA"/>
</dbReference>
<dbReference type="GO" id="GO:0031080">
    <property type="term" value="C:nuclear pore outer ring"/>
    <property type="evidence" value="ECO:0007669"/>
    <property type="project" value="TreeGrafter"/>
</dbReference>
<gene>
    <name evidence="8" type="ORF">PCAR00345_LOCUS37382</name>
</gene>
<dbReference type="AlphaFoldDB" id="A0A7S4C272"/>